<dbReference type="GO" id="GO:0005874">
    <property type="term" value="C:microtubule"/>
    <property type="evidence" value="ECO:0007669"/>
    <property type="project" value="UniProtKB-KW"/>
</dbReference>
<protein>
    <recommendedName>
        <fullName evidence="14">HAUS augmin-like complex subunit 1</fullName>
    </recommendedName>
</protein>
<sequence>MAHRLADNSAAIFSPSVARIAASTARDWSYVDAWLASKSPAWKSSLPPFERNQDTLKALLALVSINEAADDQRRLLARVDATALQGLSAHDRAEMPSSSSSSNNNNNNNSSSSNSGGNTALTKGHLLDAIEHSLPKDGANALNVLTAVASEAAATASPDPDHIGRLMLRLQGRIYGAEQTAARVDALERHLQRETEAAEELLHTLQSDGYKPPSDLAKQNLDVQRRIKTVSAQLPDLHDRVTALAASVATPHPAIGDVIELEQQYQALLFHVRELSEQLAALSQQGAR</sequence>
<evidence type="ECO:0000256" key="9">
    <source>
        <dbReference type="ARBA" id="ARBA00023306"/>
    </source>
</evidence>
<keyword evidence="4" id="KW-0132">Cell division</keyword>
<dbReference type="GO" id="GO:0005829">
    <property type="term" value="C:cytosol"/>
    <property type="evidence" value="ECO:0007669"/>
    <property type="project" value="TreeGrafter"/>
</dbReference>
<dbReference type="HOGENOM" id="CLU_068908_0_0_1"/>
<evidence type="ECO:0000256" key="4">
    <source>
        <dbReference type="ARBA" id="ARBA00022618"/>
    </source>
</evidence>
<keyword evidence="3" id="KW-0963">Cytoplasm</keyword>
<evidence type="ECO:0000256" key="6">
    <source>
        <dbReference type="ARBA" id="ARBA00022776"/>
    </source>
</evidence>
<evidence type="ECO:0000313" key="13">
    <source>
        <dbReference type="Proteomes" id="UP000024376"/>
    </source>
</evidence>
<dbReference type="GO" id="GO:0070652">
    <property type="term" value="C:HAUS complex"/>
    <property type="evidence" value="ECO:0007669"/>
    <property type="project" value="InterPro"/>
</dbReference>
<dbReference type="InterPro" id="IPR026243">
    <property type="entry name" value="HAUS1"/>
</dbReference>
<feature type="coiled-coil region" evidence="10">
    <location>
        <begin position="177"/>
        <end position="208"/>
    </location>
</feature>
<reference evidence="13" key="1">
    <citation type="journal article" date="2013" name="Ind. Biotechnol.">
        <title>Comparative genomics analysis of Trichoderma reesei strains.</title>
        <authorList>
            <person name="Koike H."/>
            <person name="Aerts A."/>
            <person name="LaButti K."/>
            <person name="Grigoriev I.V."/>
            <person name="Baker S.E."/>
        </authorList>
    </citation>
    <scope>NUCLEOTIDE SEQUENCE [LARGE SCALE GENOMIC DNA]</scope>
    <source>
        <strain evidence="13">ATCC 56765 / BCRC 32924 / NRRL 11460 / Rut C-30</strain>
    </source>
</reference>
<evidence type="ECO:0000313" key="12">
    <source>
        <dbReference type="EMBL" id="ETS02686.1"/>
    </source>
</evidence>
<dbReference type="OrthoDB" id="5372507at2759"/>
<evidence type="ECO:0000256" key="1">
    <source>
        <dbReference type="ARBA" id="ARBA00004186"/>
    </source>
</evidence>
<keyword evidence="5" id="KW-0493">Microtubule</keyword>
<dbReference type="PANTHER" id="PTHR31570:SF1">
    <property type="entry name" value="HAUS AUGMIN-LIKE COMPLEX SUBUNIT 1"/>
    <property type="match status" value="1"/>
</dbReference>
<evidence type="ECO:0000256" key="11">
    <source>
        <dbReference type="SAM" id="MobiDB-lite"/>
    </source>
</evidence>
<keyword evidence="7 10" id="KW-0175">Coiled coil</keyword>
<organism evidence="12 13">
    <name type="scientific">Hypocrea jecorina (strain ATCC 56765 / BCRC 32924 / NRRL 11460 / Rut C-30)</name>
    <name type="common">Trichoderma reesei</name>
    <dbReference type="NCBI Taxonomy" id="1344414"/>
    <lineage>
        <taxon>Eukaryota</taxon>
        <taxon>Fungi</taxon>
        <taxon>Dikarya</taxon>
        <taxon>Ascomycota</taxon>
        <taxon>Pezizomycotina</taxon>
        <taxon>Sordariomycetes</taxon>
        <taxon>Hypocreomycetidae</taxon>
        <taxon>Hypocreales</taxon>
        <taxon>Hypocreaceae</taxon>
        <taxon>Trichoderma</taxon>
    </lineage>
</organism>
<dbReference type="KEGG" id="trr:M419DRAFT_8316"/>
<name>A0A024SDT1_HYPJR</name>
<evidence type="ECO:0008006" key="14">
    <source>
        <dbReference type="Google" id="ProtNLM"/>
    </source>
</evidence>
<dbReference type="PANTHER" id="PTHR31570">
    <property type="entry name" value="HAUS AUGMIN-LIKE COMPLEX SUBUNIT 1"/>
    <property type="match status" value="1"/>
</dbReference>
<evidence type="ECO:0000256" key="7">
    <source>
        <dbReference type="ARBA" id="ARBA00023054"/>
    </source>
</evidence>
<evidence type="ECO:0000256" key="2">
    <source>
        <dbReference type="ARBA" id="ARBA00005479"/>
    </source>
</evidence>
<comment type="similarity">
    <text evidence="2">Belongs to the HAUS1 family.</text>
</comment>
<dbReference type="GO" id="GO:0051301">
    <property type="term" value="P:cell division"/>
    <property type="evidence" value="ECO:0007669"/>
    <property type="project" value="UniProtKB-KW"/>
</dbReference>
<evidence type="ECO:0000256" key="10">
    <source>
        <dbReference type="SAM" id="Coils"/>
    </source>
</evidence>
<feature type="compositionally biased region" description="Low complexity" evidence="11">
    <location>
        <begin position="97"/>
        <end position="115"/>
    </location>
</feature>
<evidence type="ECO:0000256" key="5">
    <source>
        <dbReference type="ARBA" id="ARBA00022701"/>
    </source>
</evidence>
<keyword evidence="6" id="KW-0498">Mitosis</keyword>
<dbReference type="GO" id="GO:0051225">
    <property type="term" value="P:spindle assembly"/>
    <property type="evidence" value="ECO:0007669"/>
    <property type="project" value="InterPro"/>
</dbReference>
<evidence type="ECO:0000256" key="8">
    <source>
        <dbReference type="ARBA" id="ARBA00023212"/>
    </source>
</evidence>
<keyword evidence="9" id="KW-0131">Cell cycle</keyword>
<dbReference type="AlphaFoldDB" id="A0A024SDT1"/>
<gene>
    <name evidence="12" type="ORF">M419DRAFT_8316</name>
</gene>
<dbReference type="Proteomes" id="UP000024376">
    <property type="component" value="Unassembled WGS sequence"/>
</dbReference>
<dbReference type="GO" id="GO:0005819">
    <property type="term" value="C:spindle"/>
    <property type="evidence" value="ECO:0007669"/>
    <property type="project" value="UniProtKB-SubCell"/>
</dbReference>
<evidence type="ECO:0000256" key="3">
    <source>
        <dbReference type="ARBA" id="ARBA00022490"/>
    </source>
</evidence>
<proteinExistence type="inferred from homology"/>
<comment type="subcellular location">
    <subcellularLocation>
        <location evidence="1">Cytoplasm</location>
        <location evidence="1">Cytoskeleton</location>
        <location evidence="1">Spindle</location>
    </subcellularLocation>
</comment>
<feature type="region of interest" description="Disordered" evidence="11">
    <location>
        <begin position="87"/>
        <end position="120"/>
    </location>
</feature>
<accession>A0A024SDT1</accession>
<dbReference type="EMBL" id="KI911145">
    <property type="protein sequence ID" value="ETS02686.1"/>
    <property type="molecule type" value="Genomic_DNA"/>
</dbReference>
<keyword evidence="8" id="KW-0206">Cytoskeleton</keyword>